<evidence type="ECO:0000256" key="18">
    <source>
        <dbReference type="PIRSR" id="PIRSR000137-1"/>
    </source>
</evidence>
<comment type="cofactor">
    <cofactor evidence="1 19">
        <name>FAD</name>
        <dbReference type="ChEBI" id="CHEBI:57692"/>
    </cofactor>
</comment>
<name>A0A9P5YU86_9AGAR</name>
<feature type="domain" description="Glucose-methanol-choline oxidoreductase N-terminal" evidence="21">
    <location>
        <begin position="91"/>
        <end position="114"/>
    </location>
</feature>
<keyword evidence="24" id="KW-1185">Reference proteome</keyword>
<evidence type="ECO:0000256" key="14">
    <source>
        <dbReference type="ARBA" id="ARBA00034010"/>
    </source>
</evidence>
<dbReference type="PROSITE" id="PS00623">
    <property type="entry name" value="GMC_OXRED_1"/>
    <property type="match status" value="1"/>
</dbReference>
<comment type="subcellular location">
    <subcellularLocation>
        <location evidence="2">Secreted</location>
    </subcellularLocation>
</comment>
<dbReference type="PIRSF" id="PIRSF000137">
    <property type="entry name" value="Alcohol_oxidase"/>
    <property type="match status" value="1"/>
</dbReference>
<evidence type="ECO:0000256" key="5">
    <source>
        <dbReference type="ARBA" id="ARBA00013177"/>
    </source>
</evidence>
<feature type="binding site" evidence="19">
    <location>
        <position position="239"/>
    </location>
    <ligand>
        <name>FAD</name>
        <dbReference type="ChEBI" id="CHEBI:57692"/>
    </ligand>
</feature>
<keyword evidence="7 20" id="KW-0285">Flavoprotein</keyword>
<dbReference type="GO" id="GO:0033718">
    <property type="term" value="F:pyranose dehydrogenase (acceptor) activity"/>
    <property type="evidence" value="ECO:0007669"/>
    <property type="project" value="UniProtKB-EC"/>
</dbReference>
<feature type="active site" description="Proton acceptor" evidence="18">
    <location>
        <position position="580"/>
    </location>
</feature>
<evidence type="ECO:0000256" key="13">
    <source>
        <dbReference type="ARBA" id="ARBA00033986"/>
    </source>
</evidence>
<evidence type="ECO:0000256" key="15">
    <source>
        <dbReference type="ARBA" id="ARBA00034029"/>
    </source>
</evidence>
<comment type="catalytic activity">
    <reaction evidence="17">
        <text>a pyranoside + acceptor = a pyranosid-3,4-diulose + reduced acceptor.</text>
        <dbReference type="EC" id="1.1.99.29"/>
    </reaction>
</comment>
<evidence type="ECO:0000256" key="1">
    <source>
        <dbReference type="ARBA" id="ARBA00001974"/>
    </source>
</evidence>
<comment type="catalytic activity">
    <reaction evidence="14">
        <text>pyranose + acceptor = pyranos-2,3-diulose + reduced acceptor.</text>
        <dbReference type="EC" id="1.1.99.29"/>
    </reaction>
</comment>
<evidence type="ECO:0000256" key="9">
    <source>
        <dbReference type="ARBA" id="ARBA00022827"/>
    </source>
</evidence>
<keyword evidence="9 19" id="KW-0274">FAD</keyword>
<dbReference type="EC" id="1.1.99.29" evidence="5"/>
<proteinExistence type="inferred from homology"/>
<evidence type="ECO:0000313" key="24">
    <source>
        <dbReference type="Proteomes" id="UP000807469"/>
    </source>
</evidence>
<evidence type="ECO:0000256" key="12">
    <source>
        <dbReference type="ARBA" id="ARBA00024699"/>
    </source>
</evidence>
<dbReference type="PANTHER" id="PTHR11552">
    <property type="entry name" value="GLUCOSE-METHANOL-CHOLINE GMC OXIDOREDUCTASE"/>
    <property type="match status" value="1"/>
</dbReference>
<evidence type="ECO:0000256" key="4">
    <source>
        <dbReference type="ARBA" id="ARBA00011245"/>
    </source>
</evidence>
<comment type="function">
    <text evidence="12">Catalyzes the single-oxidation or sequential double oxidation reaction of carbohydrates primarily at carbon-2 and/or carbon-3 with the concomitant reduction of the flavin. The enzyme exhibits a broad sugar substrate specificity, oxidizing different aldopyranoses to the corresponding C-1, C-2, C-3 or C-1,2, C-2,3 and C-3,4 (di)dehydro sugars with substrate-specific regioselectivity. Accepts only a narrow range of electron acceptors such as substituted benzoquinones and complexed metal ions and reacts extremely slowly with O(2) as acceptor. May play a role in the natural recycling of plant matter by oxidizing all major monosaccharides in lignocellulose and by reducing quinone compounds or reactive radical species generated during lignin depolymerization.</text>
</comment>
<dbReference type="InterPro" id="IPR000172">
    <property type="entry name" value="GMC_OxRdtase_N"/>
</dbReference>
<comment type="subunit">
    <text evidence="4">Monomer.</text>
</comment>
<evidence type="ECO:0000256" key="17">
    <source>
        <dbReference type="ARBA" id="ARBA00034059"/>
    </source>
</evidence>
<keyword evidence="11" id="KW-0325">Glycoprotein</keyword>
<evidence type="ECO:0000256" key="10">
    <source>
        <dbReference type="ARBA" id="ARBA00023002"/>
    </source>
</evidence>
<dbReference type="Pfam" id="PF00732">
    <property type="entry name" value="GMC_oxred_N"/>
    <property type="match status" value="1"/>
</dbReference>
<dbReference type="Gene3D" id="3.30.560.10">
    <property type="entry name" value="Glucose Oxidase, domain 3"/>
    <property type="match status" value="1"/>
</dbReference>
<evidence type="ECO:0000313" key="23">
    <source>
        <dbReference type="EMBL" id="KAF9475241.1"/>
    </source>
</evidence>
<dbReference type="InterPro" id="IPR007867">
    <property type="entry name" value="GMC_OxRtase_C"/>
</dbReference>
<dbReference type="SUPFAM" id="SSF54373">
    <property type="entry name" value="FAD-linked reductases, C-terminal domain"/>
    <property type="match status" value="1"/>
</dbReference>
<dbReference type="Pfam" id="PF05199">
    <property type="entry name" value="GMC_oxred_C"/>
    <property type="match status" value="1"/>
</dbReference>
<evidence type="ECO:0000259" key="22">
    <source>
        <dbReference type="PROSITE" id="PS00624"/>
    </source>
</evidence>
<dbReference type="Gene3D" id="3.50.50.60">
    <property type="entry name" value="FAD/NAD(P)-binding domain"/>
    <property type="match status" value="1"/>
</dbReference>
<evidence type="ECO:0000256" key="3">
    <source>
        <dbReference type="ARBA" id="ARBA00010790"/>
    </source>
</evidence>
<evidence type="ECO:0000256" key="2">
    <source>
        <dbReference type="ARBA" id="ARBA00004613"/>
    </source>
</evidence>
<evidence type="ECO:0000256" key="11">
    <source>
        <dbReference type="ARBA" id="ARBA00023180"/>
    </source>
</evidence>
<keyword evidence="10" id="KW-0560">Oxidoreductase</keyword>
<dbReference type="InterPro" id="IPR036188">
    <property type="entry name" value="FAD/NAD-bd_sf"/>
</dbReference>
<organism evidence="23 24">
    <name type="scientific">Pholiota conissans</name>
    <dbReference type="NCBI Taxonomy" id="109636"/>
    <lineage>
        <taxon>Eukaryota</taxon>
        <taxon>Fungi</taxon>
        <taxon>Dikarya</taxon>
        <taxon>Basidiomycota</taxon>
        <taxon>Agaricomycotina</taxon>
        <taxon>Agaricomycetes</taxon>
        <taxon>Agaricomycetidae</taxon>
        <taxon>Agaricales</taxon>
        <taxon>Agaricineae</taxon>
        <taxon>Strophariaceae</taxon>
        <taxon>Pholiota</taxon>
    </lineage>
</organism>
<gene>
    <name evidence="23" type="ORF">BDN70DRAFT_883957</name>
</gene>
<keyword evidence="6" id="KW-0964">Secreted</keyword>
<evidence type="ECO:0000256" key="20">
    <source>
        <dbReference type="RuleBase" id="RU003968"/>
    </source>
</evidence>
<dbReference type="OrthoDB" id="269227at2759"/>
<sequence length="603" mass="65922">MAASIDQVSGKKFDFIVVAGGTAGLVLASRLSEDANTTVLVLEAGPANLNDPMLLTPGLFGLQFKNPKYDWDFETVPQKSLDGRSVSWPRGKTLGGSSAINFCQFHRPPSKDIQAIEKLGNPGWNWSLLKGYYDKSCGFIPPTIKGDGVEYDITQHNTEGPLKYAYPMVSSKFEIPYHETLKNLGVLRAKEPFSGEIEGTWITPVTVKPTTKSRSYAANMYYTPNADRQNMTVLVHAHVAKINFQKTDGVAIATGVQFIYEGEIHTAFAGDEVILSAGSIMSPQILELSGIGNKRVLDTAGVETVIDLPGVGENIQEHVYSGITFEVKQEVQDEFNTFDCLRDPLEREKQISLLADGKGALAMAASAMTFIPLSVASPDADALHQNLKKVINEGIAAGRYPSALQKQFKLQFENIDSGYPDTEVVLAQGFNTIPVTAGPEPGKKYVSMMSLFNHPFSRGNIHIGSNNPLEHPVIDPHYFEEQYDLQVFVELVKFNRRLANTEPLRSLLTVEVNPGPEYSTDEKIADYLKKVFSTTFHTVGSCSMLPLEDGGVVSPQLKVYGTSNVRVVDISIIPLHIGAHMQATAYAIGELAADIIKGKAMVM</sequence>
<comment type="catalytic activity">
    <reaction evidence="15">
        <text>pyranose + acceptor = pyranos-3-ulose + reduced acceptor.</text>
        <dbReference type="EC" id="1.1.99.29"/>
    </reaction>
</comment>
<evidence type="ECO:0000256" key="7">
    <source>
        <dbReference type="ARBA" id="ARBA00022630"/>
    </source>
</evidence>
<dbReference type="GO" id="GO:0050660">
    <property type="term" value="F:flavin adenine dinucleotide binding"/>
    <property type="evidence" value="ECO:0007669"/>
    <property type="project" value="InterPro"/>
</dbReference>
<dbReference type="EMBL" id="MU155341">
    <property type="protein sequence ID" value="KAF9475241.1"/>
    <property type="molecule type" value="Genomic_DNA"/>
</dbReference>
<reference evidence="23" key="1">
    <citation type="submission" date="2020-11" db="EMBL/GenBank/DDBJ databases">
        <authorList>
            <consortium name="DOE Joint Genome Institute"/>
            <person name="Ahrendt S."/>
            <person name="Riley R."/>
            <person name="Andreopoulos W."/>
            <person name="Labutti K."/>
            <person name="Pangilinan J."/>
            <person name="Ruiz-Duenas F.J."/>
            <person name="Barrasa J.M."/>
            <person name="Sanchez-Garcia M."/>
            <person name="Camarero S."/>
            <person name="Miyauchi S."/>
            <person name="Serrano A."/>
            <person name="Linde D."/>
            <person name="Babiker R."/>
            <person name="Drula E."/>
            <person name="Ayuso-Fernandez I."/>
            <person name="Pacheco R."/>
            <person name="Padilla G."/>
            <person name="Ferreira P."/>
            <person name="Barriuso J."/>
            <person name="Kellner H."/>
            <person name="Castanera R."/>
            <person name="Alfaro M."/>
            <person name="Ramirez L."/>
            <person name="Pisabarro A.G."/>
            <person name="Kuo A."/>
            <person name="Tritt A."/>
            <person name="Lipzen A."/>
            <person name="He G."/>
            <person name="Yan M."/>
            <person name="Ng V."/>
            <person name="Cullen D."/>
            <person name="Martin F."/>
            <person name="Rosso M.-N."/>
            <person name="Henrissat B."/>
            <person name="Hibbett D."/>
            <person name="Martinez A.T."/>
            <person name="Grigoriev I.V."/>
        </authorList>
    </citation>
    <scope>NUCLEOTIDE SEQUENCE</scope>
    <source>
        <strain evidence="23">CIRM-BRFM 674</strain>
    </source>
</reference>
<protein>
    <recommendedName>
        <fullName evidence="5">pyranose dehydrogenase (acceptor)</fullName>
        <ecNumber evidence="5">1.1.99.29</ecNumber>
    </recommendedName>
</protein>
<evidence type="ECO:0000256" key="19">
    <source>
        <dbReference type="PIRSR" id="PIRSR000137-2"/>
    </source>
</evidence>
<dbReference type="PANTHER" id="PTHR11552:SF201">
    <property type="entry name" value="GLUCOSE-METHANOL-CHOLINE OXIDOREDUCTASE N-TERMINAL DOMAIN-CONTAINING PROTEIN"/>
    <property type="match status" value="1"/>
</dbReference>
<comment type="caution">
    <text evidence="23">The sequence shown here is derived from an EMBL/GenBank/DDBJ whole genome shotgun (WGS) entry which is preliminary data.</text>
</comment>
<dbReference type="InterPro" id="IPR012132">
    <property type="entry name" value="GMC_OxRdtase"/>
</dbReference>
<feature type="domain" description="Glucose-methanol-choline oxidoreductase N-terminal" evidence="22">
    <location>
        <begin position="278"/>
        <end position="292"/>
    </location>
</feature>
<comment type="similarity">
    <text evidence="3 20">Belongs to the GMC oxidoreductase family.</text>
</comment>
<comment type="catalytic activity">
    <reaction evidence="13">
        <text>pyranose + acceptor = pyranos-2-ulose + reduced acceptor.</text>
        <dbReference type="EC" id="1.1.99.29"/>
    </reaction>
</comment>
<dbReference type="SUPFAM" id="SSF51905">
    <property type="entry name" value="FAD/NAD(P)-binding domain"/>
    <property type="match status" value="1"/>
</dbReference>
<feature type="active site" description="Proton donor" evidence="18">
    <location>
        <position position="537"/>
    </location>
</feature>
<evidence type="ECO:0000256" key="6">
    <source>
        <dbReference type="ARBA" id="ARBA00022525"/>
    </source>
</evidence>
<keyword evidence="8" id="KW-0732">Signal</keyword>
<dbReference type="AlphaFoldDB" id="A0A9P5YU86"/>
<dbReference type="PROSITE" id="PS00624">
    <property type="entry name" value="GMC_OXRED_2"/>
    <property type="match status" value="1"/>
</dbReference>
<dbReference type="Proteomes" id="UP000807469">
    <property type="component" value="Unassembled WGS sequence"/>
</dbReference>
<evidence type="ECO:0000256" key="16">
    <source>
        <dbReference type="ARBA" id="ARBA00034050"/>
    </source>
</evidence>
<evidence type="ECO:0000256" key="8">
    <source>
        <dbReference type="ARBA" id="ARBA00022729"/>
    </source>
</evidence>
<dbReference type="GO" id="GO:0005576">
    <property type="term" value="C:extracellular region"/>
    <property type="evidence" value="ECO:0007669"/>
    <property type="project" value="UniProtKB-SubCell"/>
</dbReference>
<comment type="catalytic activity">
    <reaction evidence="16">
        <text>a pyranoside + acceptor = a pyranosid-3-ulose + reduced acceptor.</text>
        <dbReference type="EC" id="1.1.99.29"/>
    </reaction>
</comment>
<accession>A0A9P5YU86</accession>
<evidence type="ECO:0000259" key="21">
    <source>
        <dbReference type="PROSITE" id="PS00623"/>
    </source>
</evidence>